<reference evidence="1 3" key="1">
    <citation type="submission" date="2015-09" db="EMBL/GenBank/DDBJ databases">
        <authorList>
            <person name="Jackson K.R."/>
            <person name="Lunt B.L."/>
            <person name="Fisher J.N.B."/>
            <person name="Gardner A.V."/>
            <person name="Bailey M.E."/>
            <person name="Deus L.M."/>
            <person name="Earl A.S."/>
            <person name="Gibby P.D."/>
            <person name="Hartmann K.A."/>
            <person name="Liu J.E."/>
            <person name="Manci A.M."/>
            <person name="Nielsen D.A."/>
            <person name="Solomon M.B."/>
            <person name="Breakwell D.P."/>
            <person name="Burnett S.H."/>
            <person name="Grose J.H."/>
        </authorList>
    </citation>
    <scope>NUCLEOTIDE SEQUENCE [LARGE SCALE GENOMIC DNA]</scope>
    <source>
        <strain evidence="1 3">KCOM 1279</strain>
    </source>
</reference>
<dbReference type="PATRIC" id="fig|76859.3.peg.701"/>
<evidence type="ECO:0000313" key="2">
    <source>
        <dbReference type="EMBL" id="PIM88934.1"/>
    </source>
</evidence>
<dbReference type="Proteomes" id="UP000230719">
    <property type="component" value="Unassembled WGS sequence"/>
</dbReference>
<proteinExistence type="predicted"/>
<name>A0A0M5MAC0_9FUSO</name>
<organism evidence="1">
    <name type="scientific">Fusobacterium animalis</name>
    <dbReference type="NCBI Taxonomy" id="76859"/>
    <lineage>
        <taxon>Bacteria</taxon>
        <taxon>Fusobacteriati</taxon>
        <taxon>Fusobacteriota</taxon>
        <taxon>Fusobacteriia</taxon>
        <taxon>Fusobacteriales</taxon>
        <taxon>Fusobacteriaceae</taxon>
        <taxon>Fusobacterium</taxon>
    </lineage>
</organism>
<accession>A0A0M5MAC0</accession>
<dbReference type="RefSeq" id="WP_005909670.1">
    <property type="nucleotide sequence ID" value="NZ_CP012713.1"/>
</dbReference>
<dbReference type="AlphaFoldDB" id="A0A0M5MAC0"/>
<evidence type="ECO:0000313" key="4">
    <source>
        <dbReference type="Proteomes" id="UP000230719"/>
    </source>
</evidence>
<evidence type="ECO:0000313" key="3">
    <source>
        <dbReference type="Proteomes" id="UP000063147"/>
    </source>
</evidence>
<evidence type="ECO:0000313" key="1">
    <source>
        <dbReference type="EMBL" id="ALF17294.1"/>
    </source>
</evidence>
<dbReference type="GeneID" id="79809247"/>
<dbReference type="EMBL" id="NPND01000041">
    <property type="protein sequence ID" value="PIM88934.1"/>
    <property type="molecule type" value="Genomic_DNA"/>
</dbReference>
<dbReference type="Proteomes" id="UP000063147">
    <property type="component" value="Chromosome"/>
</dbReference>
<gene>
    <name evidence="2" type="ORF">CI114_10200</name>
    <name evidence="1" type="ORF">RN98_03570</name>
</gene>
<sequence length="92" mass="11137">MDMIKDFLYSEMSIEELYKEVIFFINSDEIQKGEFEGNQYILKKIDKENFILYAEYEDKEGVVKDMSGTAQFIHKDKLIEIIEKYRKENEEF</sequence>
<dbReference type="EMBL" id="CP012713">
    <property type="protein sequence ID" value="ALF17294.1"/>
    <property type="molecule type" value="Genomic_DNA"/>
</dbReference>
<protein>
    <submittedName>
        <fullName evidence="1">Uncharacterized protein</fullName>
    </submittedName>
</protein>
<dbReference type="OrthoDB" id="2055332at2"/>
<reference evidence="2 4" key="2">
    <citation type="submission" date="2017-08" db="EMBL/GenBank/DDBJ databases">
        <title>Analysis of Fusobacterium persistence and antibiotic response in human colorectal.</title>
        <authorList>
            <person name="Bullman S."/>
        </authorList>
    </citation>
    <scope>NUCLEOTIDE SEQUENCE [LARGE SCALE GENOMIC DNA]</scope>
    <source>
        <strain evidence="2 4">P2_CP</strain>
    </source>
</reference>